<evidence type="ECO:0000256" key="2">
    <source>
        <dbReference type="SAM" id="SignalP"/>
    </source>
</evidence>
<keyword evidence="2" id="KW-0732">Signal</keyword>
<dbReference type="PROSITE" id="PS51257">
    <property type="entry name" value="PROKAR_LIPOPROTEIN"/>
    <property type="match status" value="1"/>
</dbReference>
<reference evidence="3 4" key="1">
    <citation type="submission" date="2023-07" db="EMBL/GenBank/DDBJ databases">
        <title>Sorghum-associated microbial communities from plants grown in Nebraska, USA.</title>
        <authorList>
            <person name="Schachtman D."/>
        </authorList>
    </citation>
    <scope>NUCLEOTIDE SEQUENCE [LARGE SCALE GENOMIC DNA]</scope>
    <source>
        <strain evidence="3 4">BE310</strain>
    </source>
</reference>
<proteinExistence type="predicted"/>
<dbReference type="RefSeq" id="WP_310344039.1">
    <property type="nucleotide sequence ID" value="NZ_JAVDXQ010000002.1"/>
</dbReference>
<comment type="caution">
    <text evidence="3">The sequence shown here is derived from an EMBL/GenBank/DDBJ whole genome shotgun (WGS) entry which is preliminary data.</text>
</comment>
<gene>
    <name evidence="3" type="ORF">J2X16_001948</name>
</gene>
<feature type="signal peptide" evidence="2">
    <location>
        <begin position="1"/>
        <end position="22"/>
    </location>
</feature>
<accession>A0ABU1Z7M0</accession>
<dbReference type="EMBL" id="JAVDXQ010000002">
    <property type="protein sequence ID" value="MDR7296609.1"/>
    <property type="molecule type" value="Genomic_DNA"/>
</dbReference>
<protein>
    <recommendedName>
        <fullName evidence="5">BIG2 domain-containing protein</fullName>
    </recommendedName>
</protein>
<evidence type="ECO:0008006" key="5">
    <source>
        <dbReference type="Google" id="ProtNLM"/>
    </source>
</evidence>
<sequence length="539" mass="55979">MKTKLVASAGKLTVIAACAFLAACGGGGGGDGGGSTGRFQVINFKYPGGNTLFNGPTALSATATSGLPVTFRSGTPATCTVADKEVTLVAAGECQVIASQPGGTGPDGTVWAAADDSSQLFVVLKAPQRPMTPLSIVLRAATASFTLPDKTSAGIPATYVSSTPEVCTVSGTTLTALKSVGLCQLGVTAPANDSYAALDAPMVFVGITPDFPMVAQLEGMTRTVALGSADAAGNALTYASTTPAVCAVAGNELRLTAKGICAVTLSSAAGTSENYQVIVDPRTYASGFDTGAKRTSQFGEIKYSAGFPRAWCADGPGGTNCKLTTFASGYGATFTLEANKKLNPDWDGTSNNWWGFLRAEIGAPTKKVDTNYEWLPFDVKTEESIMVSVGINATALVTEADGPDQPSRGLYVRIKTNHFNKKANGDNCYVTASAHVLPKFAGFNSYVIPFKDFVVTDRCEIAGLPETEGWRFDWGLSAESKAAALAEIRAHGIRSVVFEPGKINSTKPTPRADGTTPKSTDDDYTLSTEITVFGQITVQ</sequence>
<dbReference type="Proteomes" id="UP001180536">
    <property type="component" value="Unassembled WGS sequence"/>
</dbReference>
<organism evidence="3 4">
    <name type="scientific">Pelomonas aquatica</name>
    <dbReference type="NCBI Taxonomy" id="431058"/>
    <lineage>
        <taxon>Bacteria</taxon>
        <taxon>Pseudomonadati</taxon>
        <taxon>Pseudomonadota</taxon>
        <taxon>Betaproteobacteria</taxon>
        <taxon>Burkholderiales</taxon>
        <taxon>Sphaerotilaceae</taxon>
        <taxon>Roseateles</taxon>
    </lineage>
</organism>
<evidence type="ECO:0000256" key="1">
    <source>
        <dbReference type="SAM" id="MobiDB-lite"/>
    </source>
</evidence>
<name>A0ABU1Z7M0_9BURK</name>
<evidence type="ECO:0000313" key="4">
    <source>
        <dbReference type="Proteomes" id="UP001180536"/>
    </source>
</evidence>
<evidence type="ECO:0000313" key="3">
    <source>
        <dbReference type="EMBL" id="MDR7296609.1"/>
    </source>
</evidence>
<keyword evidence="4" id="KW-1185">Reference proteome</keyword>
<feature type="chain" id="PRO_5046235585" description="BIG2 domain-containing protein" evidence="2">
    <location>
        <begin position="23"/>
        <end position="539"/>
    </location>
</feature>
<feature type="region of interest" description="Disordered" evidence="1">
    <location>
        <begin position="501"/>
        <end position="523"/>
    </location>
</feature>